<dbReference type="InterPro" id="IPR050469">
    <property type="entry name" value="Diguanylate_Cyclase"/>
</dbReference>
<accession>A0ABU2ZF52</accession>
<comment type="caution">
    <text evidence="3">The sequence shown here is derived from an EMBL/GenBank/DDBJ whole genome shotgun (WGS) entry which is preliminary data.</text>
</comment>
<proteinExistence type="predicted"/>
<name>A0ABU2ZF52_9SPHN</name>
<dbReference type="RefSeq" id="WP_311339807.1">
    <property type="nucleotide sequence ID" value="NZ_JAVRHS010000002.1"/>
</dbReference>
<evidence type="ECO:0000313" key="4">
    <source>
        <dbReference type="Proteomes" id="UP001259803"/>
    </source>
</evidence>
<feature type="domain" description="GGDEF" evidence="2">
    <location>
        <begin position="191"/>
        <end position="324"/>
    </location>
</feature>
<dbReference type="CDD" id="cd01949">
    <property type="entry name" value="GGDEF"/>
    <property type="match status" value="1"/>
</dbReference>
<dbReference type="InterPro" id="IPR000160">
    <property type="entry name" value="GGDEF_dom"/>
</dbReference>
<dbReference type="PANTHER" id="PTHR45138">
    <property type="entry name" value="REGULATORY COMPONENTS OF SENSORY TRANSDUCTION SYSTEM"/>
    <property type="match status" value="1"/>
</dbReference>
<dbReference type="InterPro" id="IPR043128">
    <property type="entry name" value="Rev_trsase/Diguanyl_cyclase"/>
</dbReference>
<dbReference type="InterPro" id="IPR029787">
    <property type="entry name" value="Nucleotide_cyclase"/>
</dbReference>
<sequence>MQSDSIRQAEKVIAFLANQKLPATPRNYSLAWLAQEDDHSPLGRAIQLATDNGMRLRQKEADDLFNRHVIGVLAQPPEPGDSERDALRYIVLKIAELAVGVAAAAGEAGRDLSGELAALGTAVPQITSIVGSLVERTRQAEHQFNNAACDVERLRQDLDAARDDASRDALTGLANRRGIEAHLRHLAEMDTPRVLALCDIDAFKSINDRYGHAVGDRVLRMVANLLQEQCSPHFVGRWGGEEFMVVIAFADIEQARKLVAGRGAALALREFRVRETDEFIGRITFSAGLASATGNHDASLVALSAADEALYRAKAAGRNRVLTA</sequence>
<organism evidence="3 4">
    <name type="scientific">Croceicoccus esteveae</name>
    <dbReference type="NCBI Taxonomy" id="3075597"/>
    <lineage>
        <taxon>Bacteria</taxon>
        <taxon>Pseudomonadati</taxon>
        <taxon>Pseudomonadota</taxon>
        <taxon>Alphaproteobacteria</taxon>
        <taxon>Sphingomonadales</taxon>
        <taxon>Erythrobacteraceae</taxon>
        <taxon>Croceicoccus</taxon>
    </lineage>
</organism>
<dbReference type="SUPFAM" id="SSF55073">
    <property type="entry name" value="Nucleotide cyclase"/>
    <property type="match status" value="1"/>
</dbReference>
<dbReference type="EMBL" id="JAVRHS010000002">
    <property type="protein sequence ID" value="MDT0575227.1"/>
    <property type="molecule type" value="Genomic_DNA"/>
</dbReference>
<dbReference type="PROSITE" id="PS50887">
    <property type="entry name" value="GGDEF"/>
    <property type="match status" value="1"/>
</dbReference>
<gene>
    <name evidence="3" type="ORF">RM533_03395</name>
</gene>
<dbReference type="Proteomes" id="UP001259803">
    <property type="component" value="Unassembled WGS sequence"/>
</dbReference>
<keyword evidence="3" id="KW-0808">Transferase</keyword>
<dbReference type="Pfam" id="PF00990">
    <property type="entry name" value="GGDEF"/>
    <property type="match status" value="1"/>
</dbReference>
<reference evidence="3 4" key="1">
    <citation type="submission" date="2023-09" db="EMBL/GenBank/DDBJ databases">
        <authorList>
            <person name="Rey-Velasco X."/>
        </authorList>
    </citation>
    <scope>NUCLEOTIDE SEQUENCE [LARGE SCALE GENOMIC DNA]</scope>
    <source>
        <strain evidence="3 4">F390</strain>
    </source>
</reference>
<dbReference type="Gene3D" id="3.30.70.270">
    <property type="match status" value="1"/>
</dbReference>
<evidence type="ECO:0000259" key="2">
    <source>
        <dbReference type="PROSITE" id="PS50887"/>
    </source>
</evidence>
<protein>
    <recommendedName>
        <fullName evidence="1">diguanylate cyclase</fullName>
        <ecNumber evidence="1">2.7.7.65</ecNumber>
    </recommendedName>
</protein>
<keyword evidence="3" id="KW-0548">Nucleotidyltransferase</keyword>
<dbReference type="SMART" id="SM00267">
    <property type="entry name" value="GGDEF"/>
    <property type="match status" value="1"/>
</dbReference>
<evidence type="ECO:0000313" key="3">
    <source>
        <dbReference type="EMBL" id="MDT0575227.1"/>
    </source>
</evidence>
<dbReference type="GO" id="GO:0052621">
    <property type="term" value="F:diguanylate cyclase activity"/>
    <property type="evidence" value="ECO:0007669"/>
    <property type="project" value="UniProtKB-EC"/>
</dbReference>
<dbReference type="NCBIfam" id="TIGR00254">
    <property type="entry name" value="GGDEF"/>
    <property type="match status" value="1"/>
</dbReference>
<keyword evidence="4" id="KW-1185">Reference proteome</keyword>
<dbReference type="PANTHER" id="PTHR45138:SF24">
    <property type="entry name" value="DIGUANYLATE CYCLASE DGCC-RELATED"/>
    <property type="match status" value="1"/>
</dbReference>
<evidence type="ECO:0000256" key="1">
    <source>
        <dbReference type="ARBA" id="ARBA00012528"/>
    </source>
</evidence>
<dbReference type="EC" id="2.7.7.65" evidence="1"/>